<protein>
    <submittedName>
        <fullName evidence="1">Uncharacterized protein</fullName>
    </submittedName>
</protein>
<name>A0AAV6HQF7_9ERIC</name>
<proteinExistence type="predicted"/>
<dbReference type="Proteomes" id="UP000823749">
    <property type="component" value="Chromosome 13"/>
</dbReference>
<evidence type="ECO:0000313" key="1">
    <source>
        <dbReference type="EMBL" id="KAG5514282.1"/>
    </source>
</evidence>
<organism evidence="1 2">
    <name type="scientific">Rhododendron griersonianum</name>
    <dbReference type="NCBI Taxonomy" id="479676"/>
    <lineage>
        <taxon>Eukaryota</taxon>
        <taxon>Viridiplantae</taxon>
        <taxon>Streptophyta</taxon>
        <taxon>Embryophyta</taxon>
        <taxon>Tracheophyta</taxon>
        <taxon>Spermatophyta</taxon>
        <taxon>Magnoliopsida</taxon>
        <taxon>eudicotyledons</taxon>
        <taxon>Gunneridae</taxon>
        <taxon>Pentapetalae</taxon>
        <taxon>asterids</taxon>
        <taxon>Ericales</taxon>
        <taxon>Ericaceae</taxon>
        <taxon>Ericoideae</taxon>
        <taxon>Rhodoreae</taxon>
        <taxon>Rhododendron</taxon>
    </lineage>
</organism>
<sequence length="125" mass="13954">MEMKSVNAWSDGEAVWLFVSPARGSEWFCGPVVVTCPAVTNPATPPPRALFKQRVRAFPVTKIDRTSTDAIVSMRRTIPTGQSEFPNYFFSDQKKPVRQQLVCMEEGLGKSMGLARWVLFGLEGE</sequence>
<dbReference type="AlphaFoldDB" id="A0AAV6HQF7"/>
<accession>A0AAV6HQF7</accession>
<keyword evidence="2" id="KW-1185">Reference proteome</keyword>
<dbReference type="EMBL" id="JACTNZ010000013">
    <property type="protein sequence ID" value="KAG5514282.1"/>
    <property type="molecule type" value="Genomic_DNA"/>
</dbReference>
<evidence type="ECO:0000313" key="2">
    <source>
        <dbReference type="Proteomes" id="UP000823749"/>
    </source>
</evidence>
<comment type="caution">
    <text evidence="1">The sequence shown here is derived from an EMBL/GenBank/DDBJ whole genome shotgun (WGS) entry which is preliminary data.</text>
</comment>
<gene>
    <name evidence="1" type="ORF">RHGRI_035626</name>
</gene>
<reference evidence="1 2" key="1">
    <citation type="submission" date="2020-08" db="EMBL/GenBank/DDBJ databases">
        <title>Plant Genome Project.</title>
        <authorList>
            <person name="Zhang R.-G."/>
        </authorList>
    </citation>
    <scope>NUCLEOTIDE SEQUENCE [LARGE SCALE GENOMIC DNA]</scope>
    <source>
        <strain evidence="1">WSP0</strain>
        <tissue evidence="1">Leaf</tissue>
    </source>
</reference>